<accession>A0AAJ6ZBF9</accession>
<dbReference type="GO" id="GO:0030915">
    <property type="term" value="C:Smc5-Smc6 complex"/>
    <property type="evidence" value="ECO:0007669"/>
    <property type="project" value="TreeGrafter"/>
</dbReference>
<evidence type="ECO:0000256" key="4">
    <source>
        <dbReference type="SAM" id="Coils"/>
    </source>
</evidence>
<evidence type="ECO:0000313" key="6">
    <source>
        <dbReference type="RefSeq" id="XP_013168893.1"/>
    </source>
</evidence>
<dbReference type="InterPro" id="IPR027417">
    <property type="entry name" value="P-loop_NTPase"/>
</dbReference>
<dbReference type="GeneID" id="106118704"/>
<dbReference type="KEGG" id="pxu:106118704"/>
<protein>
    <recommendedName>
        <fullName evidence="2">Structural maintenance of chromosomes protein 5</fullName>
    </recommendedName>
</protein>
<feature type="coiled-coil region" evidence="4">
    <location>
        <begin position="616"/>
        <end position="688"/>
    </location>
</feature>
<feature type="coiled-coil region" evidence="4">
    <location>
        <begin position="238"/>
        <end position="356"/>
    </location>
</feature>
<dbReference type="GO" id="GO:0005634">
    <property type="term" value="C:nucleus"/>
    <property type="evidence" value="ECO:0007669"/>
    <property type="project" value="TreeGrafter"/>
</dbReference>
<dbReference type="Pfam" id="PF13476">
    <property type="entry name" value="AAA_23"/>
    <property type="match status" value="1"/>
</dbReference>
<proteinExistence type="inferred from homology"/>
<dbReference type="AlphaFoldDB" id="A0AAJ6ZBF9"/>
<dbReference type="PANTHER" id="PTHR45916:SF1">
    <property type="entry name" value="STRUCTURAL MAINTENANCE OF CHROMOSOMES PROTEIN 5"/>
    <property type="match status" value="1"/>
</dbReference>
<sequence length="1050" mass="121350">MSKVFNNEGIKAGCIYRIALENFVTYKQVVLYPSQSLNLIIGPNGTGKSTFVCAIILGLCGKTSVIGRAKKISEYVRSGCEESTIEIELYRNSGERNVIITRNFNLRDVSTWAIDHKTVREKQVLELIASLNIQVDNLCQLLPQDRVQDFSKMNPQELLRSTLSAVGGQESVAQLDELIECRNKHKGLSTKVQNNAQLLQEQIRLNERLKTIIDGMHQRKEIEKQIEICEKKKLWVEYQTLREQVIESERDKKEAIKLVNTHKSKMEPLEKVIDKAKVGISKLEQEKLSANREIHSLKDSIKEAISSARQQEYSLKDLEATLQEKLERHQNKERELLEANAKLEKLRNDKKMLIEKIGDETQIKMELAELEKPIALNNATIERFKKHKLELQYDLENNIKPQIRLFQNKINNLENVDAKRLEVLRSYSEDCYKAVMWLRENKDMFSRPVYEPMMLEINFTDAKFARYLEATVPARDLAAFTFESSADMNLFLQKVRRERALKLVNAICSTNSATPHTSDIAQLSYLGFYTYLIDTINGPEPIINYLCRQYGIHRIPIGNDHTYKNSAKVPANITHFFTENHRFSVRVSAYSGVKSSSIIEIRQARLLANTVDVDQIHNLNNQLAKHQETSQQHNVRMQEIDNKLMSLEAELNKLNATRRVIHENVEKVRTLSAQIRLQIKKVEDIENEPTLNIEQERSKCKRKQRECVIKLCQCHQELTGTMRKLQKKVSSMEICKVKLDFYRNSIVNEESKLRELKNDMRNVQATLENIENQLTRVKTKAKEKLIEAKRSCNNKLPNDPDFPHSEDFAVLPSEVNELMAHCFELQARVNCMDEGDERAIKEYEEREQMIANLKSEVESSGDVSKQLEIKMNRIKSIWLPPLEELLRDIDRAFGDMFAKLGCAGEIKLDKAGADEDYEKYGVSILVRFRSSEQLVQLTRHAQSGGERALTTAVYLMALQQRTTVPFRCVDEINQGMDAINERKMFQLLVQVTTECDNAQYFLLTPKLLTNLEYNSKITVHTIMNGPQVMHHSKWKCKQFIENARKYMSTQ</sequence>
<dbReference type="CTD" id="23137"/>
<gene>
    <name evidence="6" type="primary">LOC106118704</name>
</gene>
<feature type="coiled-coil region" evidence="4">
    <location>
        <begin position="739"/>
        <end position="787"/>
    </location>
</feature>
<dbReference type="GO" id="GO:0003697">
    <property type="term" value="F:single-stranded DNA binding"/>
    <property type="evidence" value="ECO:0007669"/>
    <property type="project" value="TreeGrafter"/>
</dbReference>
<evidence type="ECO:0000256" key="3">
    <source>
        <dbReference type="ARBA" id="ARBA00023054"/>
    </source>
</evidence>
<dbReference type="GO" id="GO:0000724">
    <property type="term" value="P:double-strand break repair via homologous recombination"/>
    <property type="evidence" value="ECO:0007669"/>
    <property type="project" value="TreeGrafter"/>
</dbReference>
<evidence type="ECO:0000259" key="5">
    <source>
        <dbReference type="Pfam" id="PF13476"/>
    </source>
</evidence>
<name>A0AAJ6ZBF9_PAPXU</name>
<comment type="similarity">
    <text evidence="1">Belongs to the SMC family. SMC5 subfamily.</text>
</comment>
<dbReference type="Proteomes" id="UP000694872">
    <property type="component" value="Unplaced"/>
</dbReference>
<dbReference type="Gene3D" id="3.40.50.300">
    <property type="entry name" value="P-loop containing nucleotide triphosphate hydrolases"/>
    <property type="match status" value="2"/>
</dbReference>
<evidence type="ECO:0000256" key="2">
    <source>
        <dbReference type="ARBA" id="ARBA00018687"/>
    </source>
</evidence>
<dbReference type="InterPro" id="IPR038729">
    <property type="entry name" value="Rad50/SbcC_AAA"/>
</dbReference>
<reference evidence="6" key="1">
    <citation type="submission" date="2025-08" db="UniProtKB">
        <authorList>
            <consortium name="RefSeq"/>
        </authorList>
    </citation>
    <scope>IDENTIFICATION</scope>
</reference>
<organism evidence="6">
    <name type="scientific">Papilio xuthus</name>
    <name type="common">Asian swallowtail butterfly</name>
    <dbReference type="NCBI Taxonomy" id="66420"/>
    <lineage>
        <taxon>Eukaryota</taxon>
        <taxon>Metazoa</taxon>
        <taxon>Ecdysozoa</taxon>
        <taxon>Arthropoda</taxon>
        <taxon>Hexapoda</taxon>
        <taxon>Insecta</taxon>
        <taxon>Pterygota</taxon>
        <taxon>Neoptera</taxon>
        <taxon>Endopterygota</taxon>
        <taxon>Lepidoptera</taxon>
        <taxon>Glossata</taxon>
        <taxon>Ditrysia</taxon>
        <taxon>Papilionoidea</taxon>
        <taxon>Papilionidae</taxon>
        <taxon>Papilioninae</taxon>
        <taxon>Papilio</taxon>
    </lineage>
</organism>
<dbReference type="RefSeq" id="XP_013168893.1">
    <property type="nucleotide sequence ID" value="XM_013313439.1"/>
</dbReference>
<keyword evidence="3 4" id="KW-0175">Coiled coil</keyword>
<feature type="domain" description="Rad50/SbcC-type AAA" evidence="5">
    <location>
        <begin position="17"/>
        <end position="232"/>
    </location>
</feature>
<evidence type="ECO:0000256" key="1">
    <source>
        <dbReference type="ARBA" id="ARBA00010171"/>
    </source>
</evidence>
<dbReference type="GO" id="GO:0016887">
    <property type="term" value="F:ATP hydrolysis activity"/>
    <property type="evidence" value="ECO:0007669"/>
    <property type="project" value="InterPro"/>
</dbReference>
<dbReference type="SUPFAM" id="SSF52540">
    <property type="entry name" value="P-loop containing nucleoside triphosphate hydrolases"/>
    <property type="match status" value="1"/>
</dbReference>
<dbReference type="PANTHER" id="PTHR45916">
    <property type="entry name" value="STRUCTURAL MAINTENANCE OF CHROMOSOMES PROTEIN 5"/>
    <property type="match status" value="1"/>
</dbReference>